<proteinExistence type="predicted"/>
<evidence type="ECO:0008006" key="2">
    <source>
        <dbReference type="Google" id="ProtNLM"/>
    </source>
</evidence>
<sequence>MIIKTVDSDSGHWYAQDGSPAYRIKGKNGVERNTTLRDAKSLNLVPSVTTILGIVAKPGLTNWLQQQVLLAALTLPRVEGESEENWLQRVMSDAKSTGREAADRGTRMHGELEKYFDGGSYDAPYYCSQVEKALDSHFGEHVLWESERSFAWNGFGGKVDLSAPNIVVDFKSKEGDLSKVTAYHEQIMQLAAYREGLSMPAARCANVYFNEQGDVKLVEHSESDLAEAYECFQYLLSYYRKKNKI</sequence>
<evidence type="ECO:0000313" key="1">
    <source>
        <dbReference type="EMBL" id="CAB4121796.1"/>
    </source>
</evidence>
<accession>A0A6J5KKX8</accession>
<reference evidence="1" key="1">
    <citation type="submission" date="2020-04" db="EMBL/GenBank/DDBJ databases">
        <authorList>
            <person name="Chiriac C."/>
            <person name="Salcher M."/>
            <person name="Ghai R."/>
            <person name="Kavagutti S V."/>
        </authorList>
    </citation>
    <scope>NUCLEOTIDE SEQUENCE</scope>
</reference>
<name>A0A6J5KKX8_9CAUD</name>
<organism evidence="1">
    <name type="scientific">uncultured Caudovirales phage</name>
    <dbReference type="NCBI Taxonomy" id="2100421"/>
    <lineage>
        <taxon>Viruses</taxon>
        <taxon>Duplodnaviria</taxon>
        <taxon>Heunggongvirae</taxon>
        <taxon>Uroviricota</taxon>
        <taxon>Caudoviricetes</taxon>
        <taxon>Peduoviridae</taxon>
        <taxon>Maltschvirus</taxon>
        <taxon>Maltschvirus maltsch</taxon>
    </lineage>
</organism>
<protein>
    <recommendedName>
        <fullName evidence="2">PD-(D/E)XK nuclease superfamily</fullName>
    </recommendedName>
</protein>
<gene>
    <name evidence="1" type="ORF">UFOVP20_8</name>
</gene>
<dbReference type="EMBL" id="LR796156">
    <property type="protein sequence ID" value="CAB4121796.1"/>
    <property type="molecule type" value="Genomic_DNA"/>
</dbReference>
<dbReference type="InterPro" id="IPR011604">
    <property type="entry name" value="PDDEXK-like_dom_sf"/>
</dbReference>
<dbReference type="Gene3D" id="3.90.320.10">
    <property type="match status" value="1"/>
</dbReference>